<organism evidence="2 3">
    <name type="scientific">Flavihumibacter solisilvae</name>
    <dbReference type="NCBI Taxonomy" id="1349421"/>
    <lineage>
        <taxon>Bacteria</taxon>
        <taxon>Pseudomonadati</taxon>
        <taxon>Bacteroidota</taxon>
        <taxon>Chitinophagia</taxon>
        <taxon>Chitinophagales</taxon>
        <taxon>Chitinophagaceae</taxon>
        <taxon>Flavihumibacter</taxon>
    </lineage>
</organism>
<name>A0A0C1L6N6_9BACT</name>
<dbReference type="RefSeq" id="WP_039137443.1">
    <property type="nucleotide sequence ID" value="NZ_JSVC01000004.1"/>
</dbReference>
<dbReference type="STRING" id="1349421.OI18_04000"/>
<evidence type="ECO:0000256" key="1">
    <source>
        <dbReference type="SAM" id="SignalP"/>
    </source>
</evidence>
<accession>A0A0C1L6N6</accession>
<protein>
    <submittedName>
        <fullName evidence="2">Uncharacterized protein</fullName>
    </submittedName>
</protein>
<sequence length="104" mass="11353">MTLLFSLLWPLIFSLASSQEFKNYISPSNTKCNSSGYEQYVRNGDVSHTYDVTVEVKIDKPGGASTTEMLVVNDIPPGGKKLVGCTISTSADTLTYKIVAEKIK</sequence>
<feature type="signal peptide" evidence="1">
    <location>
        <begin position="1"/>
        <end position="18"/>
    </location>
</feature>
<evidence type="ECO:0000313" key="3">
    <source>
        <dbReference type="Proteomes" id="UP000031408"/>
    </source>
</evidence>
<dbReference type="Proteomes" id="UP000031408">
    <property type="component" value="Unassembled WGS sequence"/>
</dbReference>
<evidence type="ECO:0000313" key="2">
    <source>
        <dbReference type="EMBL" id="KIC95807.1"/>
    </source>
</evidence>
<keyword evidence="1" id="KW-0732">Signal</keyword>
<reference evidence="2 3" key="1">
    <citation type="submission" date="2014-11" db="EMBL/GenBank/DDBJ databases">
        <title>Genome sequence of Flavihumibacter solisilvae 3-3.</title>
        <authorList>
            <person name="Zhou G."/>
            <person name="Li M."/>
            <person name="Wang G."/>
        </authorList>
    </citation>
    <scope>NUCLEOTIDE SEQUENCE [LARGE SCALE GENOMIC DNA]</scope>
    <source>
        <strain evidence="2 3">3-3</strain>
    </source>
</reference>
<dbReference type="EMBL" id="JSVC01000004">
    <property type="protein sequence ID" value="KIC95807.1"/>
    <property type="molecule type" value="Genomic_DNA"/>
</dbReference>
<proteinExistence type="predicted"/>
<dbReference type="AlphaFoldDB" id="A0A0C1L6N6"/>
<keyword evidence="3" id="KW-1185">Reference proteome</keyword>
<comment type="caution">
    <text evidence="2">The sequence shown here is derived from an EMBL/GenBank/DDBJ whole genome shotgun (WGS) entry which is preliminary data.</text>
</comment>
<gene>
    <name evidence="2" type="ORF">OI18_04000</name>
</gene>
<feature type="chain" id="PRO_5002153060" evidence="1">
    <location>
        <begin position="19"/>
        <end position="104"/>
    </location>
</feature>